<sequence length="144" mass="16688">MNYLKLIIGVSTLLFFSSCSNRSFITDYIVSNNTDAEITIYFSPIKYYSITSMESIVVENINDDYVGEPPFRTDSVVIEKKNASSITYFIINEGNQDRNIFNVEKNWDEEITSKSKNTKHYKYTYTITEDDFSDDNKESILPAF</sequence>
<proteinExistence type="predicted"/>
<gene>
    <name evidence="1" type="ORF">OM075_10800</name>
</gene>
<keyword evidence="2" id="KW-1185">Reference proteome</keyword>
<dbReference type="RefSeq" id="WP_301190524.1">
    <property type="nucleotide sequence ID" value="NZ_JAPDPJ010000021.1"/>
</dbReference>
<evidence type="ECO:0008006" key="3">
    <source>
        <dbReference type="Google" id="ProtNLM"/>
    </source>
</evidence>
<dbReference type="Proteomes" id="UP001209229">
    <property type="component" value="Unassembled WGS sequence"/>
</dbReference>
<comment type="caution">
    <text evidence="1">The sequence shown here is derived from an EMBL/GenBank/DDBJ whole genome shotgun (WGS) entry which is preliminary data.</text>
</comment>
<evidence type="ECO:0000313" key="2">
    <source>
        <dbReference type="Proteomes" id="UP001209229"/>
    </source>
</evidence>
<accession>A0AAE3M4I1</accession>
<dbReference type="AlphaFoldDB" id="A0AAE3M4I1"/>
<reference evidence="1" key="1">
    <citation type="submission" date="2022-10" db="EMBL/GenBank/DDBJ databases">
        <authorList>
            <person name="Yu W.X."/>
        </authorList>
    </citation>
    <scope>NUCLEOTIDE SEQUENCE</scope>
    <source>
        <strain evidence="1">AAT</strain>
    </source>
</reference>
<name>A0AAE3M4I1_9BACT</name>
<organism evidence="1 2">
    <name type="scientific">Plebeiibacterium sediminum</name>
    <dbReference type="NCBI Taxonomy" id="2992112"/>
    <lineage>
        <taxon>Bacteria</taxon>
        <taxon>Pseudomonadati</taxon>
        <taxon>Bacteroidota</taxon>
        <taxon>Bacteroidia</taxon>
        <taxon>Marinilabiliales</taxon>
        <taxon>Marinilabiliaceae</taxon>
        <taxon>Plebeiibacterium</taxon>
    </lineage>
</organism>
<dbReference type="PROSITE" id="PS51257">
    <property type="entry name" value="PROKAR_LIPOPROTEIN"/>
    <property type="match status" value="1"/>
</dbReference>
<dbReference type="EMBL" id="JAPDPJ010000021">
    <property type="protein sequence ID" value="MCW3786959.1"/>
    <property type="molecule type" value="Genomic_DNA"/>
</dbReference>
<evidence type="ECO:0000313" key="1">
    <source>
        <dbReference type="EMBL" id="MCW3786959.1"/>
    </source>
</evidence>
<protein>
    <recommendedName>
        <fullName evidence="3">Lipoprotein</fullName>
    </recommendedName>
</protein>